<comment type="subcellular location">
    <subcellularLocation>
        <location evidence="1">Nucleus</location>
    </subcellularLocation>
</comment>
<dbReference type="EMBL" id="JAQOWY010000014">
    <property type="protein sequence ID" value="KAK1855985.1"/>
    <property type="molecule type" value="Genomic_DNA"/>
</dbReference>
<dbReference type="PROSITE" id="PS50048">
    <property type="entry name" value="ZN2_CY6_FUNGAL_2"/>
    <property type="match status" value="1"/>
</dbReference>
<dbReference type="GO" id="GO:0005634">
    <property type="term" value="C:nucleus"/>
    <property type="evidence" value="ECO:0007669"/>
    <property type="project" value="UniProtKB-SubCell"/>
</dbReference>
<dbReference type="Gene3D" id="4.10.240.10">
    <property type="entry name" value="Zn(2)-C6 fungal-type DNA-binding domain"/>
    <property type="match status" value="1"/>
</dbReference>
<dbReference type="GO" id="GO:0000981">
    <property type="term" value="F:DNA-binding transcription factor activity, RNA polymerase II-specific"/>
    <property type="evidence" value="ECO:0007669"/>
    <property type="project" value="InterPro"/>
</dbReference>
<keyword evidence="6" id="KW-1185">Reference proteome</keyword>
<evidence type="ECO:0000259" key="4">
    <source>
        <dbReference type="PROSITE" id="PS50048"/>
    </source>
</evidence>
<dbReference type="SUPFAM" id="SSF57701">
    <property type="entry name" value="Zn2/Cys6 DNA-binding domain"/>
    <property type="match status" value="1"/>
</dbReference>
<dbReference type="PROSITE" id="PS00463">
    <property type="entry name" value="ZN2_CY6_FUNGAL_1"/>
    <property type="match status" value="1"/>
</dbReference>
<feature type="region of interest" description="Disordered" evidence="3">
    <location>
        <begin position="64"/>
        <end position="117"/>
    </location>
</feature>
<protein>
    <submittedName>
        <fullName evidence="5">C6 transcription factor</fullName>
    </submittedName>
</protein>
<keyword evidence="2" id="KW-0539">Nucleus</keyword>
<evidence type="ECO:0000313" key="6">
    <source>
        <dbReference type="Proteomes" id="UP001243330"/>
    </source>
</evidence>
<sequence length="553" mass="60780">MQPVRIMSAASIPPSTNRSPDVGGAESLPIRTAKFPTKYRRNTPRSKNGCLSCRARRRKCDEVKPSCTSCSRSGRECSWPVKENNASQNTSRTGSDLKEHLSSSSDEPSSPAKDIPGMDHSEAVILAQSVVSEGKSANALFLRASLTPGILSNLSDTSRQLYEQYLSNTADILARGPSADGNPFINYVLPLALSDGLIMDCILGIGGAHMVALDPGARHVEVATRGHYARVLSGLQKVLAGEVTPYFGSGKEEKAQYVLLILLLLCVYEHTQGDVNGSVFHHIKASRHYVLSLTKTARNPSTDRLGHIRGFLLEIYSFMALKLAITPRGAMENHPIMLDPFLESLSFLGEYKSCGFMLGFGHGLFEMIPKIASLVEKRRLEELNNAKTEASNDAYQDLVERLESWDAFSDVLTGEGSSPRYQQGPAVAIYRTALIVYLHSAFHENLHEREDLCVEIDLHIDKVLPLMWAVYSSAAPFRRMMLWPACILASFCRRPQLADGFRMGLNCNTRAPGGVKVAAKAMEMLWADPDPRAYGPRGLSMVMKKHGLSFSMG</sequence>
<dbReference type="Pfam" id="PF00172">
    <property type="entry name" value="Zn_clus"/>
    <property type="match status" value="1"/>
</dbReference>
<dbReference type="Pfam" id="PF11951">
    <property type="entry name" value="Fungal_trans_2"/>
    <property type="match status" value="1"/>
</dbReference>
<feature type="compositionally biased region" description="Polar residues" evidence="3">
    <location>
        <begin position="84"/>
        <end position="94"/>
    </location>
</feature>
<dbReference type="AlphaFoldDB" id="A0AAD9B099"/>
<dbReference type="InterPro" id="IPR036864">
    <property type="entry name" value="Zn2-C6_fun-type_DNA-bd_sf"/>
</dbReference>
<evidence type="ECO:0000313" key="5">
    <source>
        <dbReference type="EMBL" id="KAK1855985.1"/>
    </source>
</evidence>
<evidence type="ECO:0000256" key="3">
    <source>
        <dbReference type="SAM" id="MobiDB-lite"/>
    </source>
</evidence>
<feature type="compositionally biased region" description="Low complexity" evidence="3">
    <location>
        <begin position="102"/>
        <end position="111"/>
    </location>
</feature>
<feature type="domain" description="Zn(2)-C6 fungal-type" evidence="4">
    <location>
        <begin position="49"/>
        <end position="79"/>
    </location>
</feature>
<dbReference type="InterPro" id="IPR021858">
    <property type="entry name" value="Fun_TF"/>
</dbReference>
<feature type="region of interest" description="Disordered" evidence="3">
    <location>
        <begin position="1"/>
        <end position="51"/>
    </location>
</feature>
<dbReference type="Proteomes" id="UP001243330">
    <property type="component" value="Unassembled WGS sequence"/>
</dbReference>
<accession>A0AAD9B099</accession>
<dbReference type="CDD" id="cd00067">
    <property type="entry name" value="GAL4"/>
    <property type="match status" value="1"/>
</dbReference>
<gene>
    <name evidence="5" type="ORF">CCHR01_01367</name>
</gene>
<dbReference type="PANTHER" id="PTHR37534:SF46">
    <property type="entry name" value="ZN(II)2CYS6 TRANSCRIPTION FACTOR (EUROFUNG)"/>
    <property type="match status" value="1"/>
</dbReference>
<organism evidence="5 6">
    <name type="scientific">Colletotrichum chrysophilum</name>
    <dbReference type="NCBI Taxonomy" id="1836956"/>
    <lineage>
        <taxon>Eukaryota</taxon>
        <taxon>Fungi</taxon>
        <taxon>Dikarya</taxon>
        <taxon>Ascomycota</taxon>
        <taxon>Pezizomycotina</taxon>
        <taxon>Sordariomycetes</taxon>
        <taxon>Hypocreomycetidae</taxon>
        <taxon>Glomerellales</taxon>
        <taxon>Glomerellaceae</taxon>
        <taxon>Colletotrichum</taxon>
        <taxon>Colletotrichum gloeosporioides species complex</taxon>
    </lineage>
</organism>
<dbReference type="InterPro" id="IPR001138">
    <property type="entry name" value="Zn2Cys6_DnaBD"/>
</dbReference>
<dbReference type="GO" id="GO:0008270">
    <property type="term" value="F:zinc ion binding"/>
    <property type="evidence" value="ECO:0007669"/>
    <property type="project" value="InterPro"/>
</dbReference>
<name>A0AAD9B099_9PEZI</name>
<dbReference type="SMART" id="SM00066">
    <property type="entry name" value="GAL4"/>
    <property type="match status" value="1"/>
</dbReference>
<proteinExistence type="predicted"/>
<reference evidence="5" key="1">
    <citation type="submission" date="2023-01" db="EMBL/GenBank/DDBJ databases">
        <title>Colletotrichum chrysophilum M932 genome sequence.</title>
        <authorList>
            <person name="Baroncelli R."/>
        </authorList>
    </citation>
    <scope>NUCLEOTIDE SEQUENCE</scope>
    <source>
        <strain evidence="5">M932</strain>
    </source>
</reference>
<dbReference type="PANTHER" id="PTHR37534">
    <property type="entry name" value="TRANSCRIPTIONAL ACTIVATOR PROTEIN UGA3"/>
    <property type="match status" value="1"/>
</dbReference>
<evidence type="ECO:0000256" key="2">
    <source>
        <dbReference type="ARBA" id="ARBA00023242"/>
    </source>
</evidence>
<comment type="caution">
    <text evidence="5">The sequence shown here is derived from an EMBL/GenBank/DDBJ whole genome shotgun (WGS) entry which is preliminary data.</text>
</comment>
<evidence type="ECO:0000256" key="1">
    <source>
        <dbReference type="ARBA" id="ARBA00004123"/>
    </source>
</evidence>